<dbReference type="GO" id="GO:0046856">
    <property type="term" value="P:phosphatidylinositol dephosphorylation"/>
    <property type="evidence" value="ECO:0007669"/>
    <property type="project" value="TreeGrafter"/>
</dbReference>
<evidence type="ECO:0000256" key="3">
    <source>
        <dbReference type="ARBA" id="ARBA00036807"/>
    </source>
</evidence>
<dbReference type="KEGG" id="osn:115227364"/>
<sequence length="268" mass="29876">MMGLLYFAGIDVPSWTVDVIGGFFSSKKIYFGALSARVCLISRKSRERAGTRFSVRGVDDSGCVANYVETEQFICHSDSMTASFLILRGHVDKMRDSYGDIFILNLLGLSPGEFCLSYNMEQQIIGSKVTKYVTFDYHSLTGAKSATERDRLSQTLMAQVMPFVSAIGHLVTNDRGVVEKYQHGHIRRKQTGIVRVNCIDCLDRTNSMQREISLQVLRQQLTALGVNTTDSTFAKFSEACTAMWVANGHAISRIYAGTDSLEFNKSRV</sequence>
<organism evidence="8 9">
    <name type="scientific">Octopus sinensis</name>
    <name type="common">East Asian common octopus</name>
    <dbReference type="NCBI Taxonomy" id="2607531"/>
    <lineage>
        <taxon>Eukaryota</taxon>
        <taxon>Metazoa</taxon>
        <taxon>Spiralia</taxon>
        <taxon>Lophotrochozoa</taxon>
        <taxon>Mollusca</taxon>
        <taxon>Cephalopoda</taxon>
        <taxon>Coleoidea</taxon>
        <taxon>Octopodiformes</taxon>
        <taxon>Octopoda</taxon>
        <taxon>Incirrata</taxon>
        <taxon>Octopodidae</taxon>
        <taxon>Octopus</taxon>
    </lineage>
</organism>
<evidence type="ECO:0000256" key="5">
    <source>
        <dbReference type="ARBA" id="ARBA00041396"/>
    </source>
</evidence>
<dbReference type="PANTHER" id="PTHR45662:SF2">
    <property type="entry name" value="PHOSPHATIDYLINOSITOL-3-PHOSPHATASE SAC1"/>
    <property type="match status" value="1"/>
</dbReference>
<feature type="domain" description="SAC" evidence="7">
    <location>
        <begin position="1"/>
        <end position="257"/>
    </location>
</feature>
<dbReference type="GO" id="GO:0043812">
    <property type="term" value="F:phosphatidylinositol-4-phosphate phosphatase activity"/>
    <property type="evidence" value="ECO:0007669"/>
    <property type="project" value="TreeGrafter"/>
</dbReference>
<reference evidence="9" key="1">
    <citation type="submission" date="2025-08" db="UniProtKB">
        <authorList>
            <consortium name="RefSeq"/>
        </authorList>
    </citation>
    <scope>IDENTIFICATION</scope>
</reference>
<evidence type="ECO:0000256" key="2">
    <source>
        <dbReference type="ARBA" id="ARBA00036631"/>
    </source>
</evidence>
<keyword evidence="8" id="KW-1185">Reference proteome</keyword>
<dbReference type="GO" id="GO:0004438">
    <property type="term" value="F:phosphatidylinositol-3-phosphate phosphatase activity"/>
    <property type="evidence" value="ECO:0007669"/>
    <property type="project" value="UniProtKB-EC"/>
</dbReference>
<comment type="catalytic activity">
    <reaction evidence="2">
        <text>a 1,2-diacyl-sn-glycero-3-phospho-(1D-myo-inositol-3-phosphate) + H2O = a 1,2-diacyl-sn-glycero-3-phospho-(1D-myo-inositol) + phosphate</text>
        <dbReference type="Rhea" id="RHEA:12316"/>
        <dbReference type="ChEBI" id="CHEBI:15377"/>
        <dbReference type="ChEBI" id="CHEBI:43474"/>
        <dbReference type="ChEBI" id="CHEBI:57880"/>
        <dbReference type="ChEBI" id="CHEBI:58088"/>
        <dbReference type="EC" id="3.1.3.64"/>
    </reaction>
    <physiologicalReaction direction="left-to-right" evidence="2">
        <dbReference type="Rhea" id="RHEA:12317"/>
    </physiologicalReaction>
</comment>
<dbReference type="GO" id="GO:0005783">
    <property type="term" value="C:endoplasmic reticulum"/>
    <property type="evidence" value="ECO:0007669"/>
    <property type="project" value="TreeGrafter"/>
</dbReference>
<evidence type="ECO:0000313" key="9">
    <source>
        <dbReference type="RefSeq" id="XP_029654087.1"/>
    </source>
</evidence>
<comment type="catalytic activity">
    <reaction evidence="3">
        <text>a 1,2-diacyl-sn-glycero-3-phospho-(1D-myo-inositol 4-phosphate) + H2O = a 1,2-diacyl-sn-glycero-3-phospho-(1D-myo-inositol) + phosphate</text>
        <dbReference type="Rhea" id="RHEA:55652"/>
        <dbReference type="ChEBI" id="CHEBI:15377"/>
        <dbReference type="ChEBI" id="CHEBI:43474"/>
        <dbReference type="ChEBI" id="CHEBI:57880"/>
        <dbReference type="ChEBI" id="CHEBI:58178"/>
    </reaction>
    <physiologicalReaction direction="left-to-right" evidence="3">
        <dbReference type="Rhea" id="RHEA:55653"/>
    </physiologicalReaction>
</comment>
<evidence type="ECO:0000313" key="8">
    <source>
        <dbReference type="Proteomes" id="UP000515154"/>
    </source>
</evidence>
<accession>A0A6P7TXT8</accession>
<dbReference type="PROSITE" id="PS50275">
    <property type="entry name" value="SAC"/>
    <property type="match status" value="1"/>
</dbReference>
<dbReference type="Pfam" id="PF02383">
    <property type="entry name" value="Syja_N"/>
    <property type="match status" value="1"/>
</dbReference>
<evidence type="ECO:0000259" key="7">
    <source>
        <dbReference type="PROSITE" id="PS50275"/>
    </source>
</evidence>
<evidence type="ECO:0000256" key="4">
    <source>
        <dbReference type="ARBA" id="ARBA00040795"/>
    </source>
</evidence>
<evidence type="ECO:0000256" key="6">
    <source>
        <dbReference type="ARBA" id="ARBA00041911"/>
    </source>
</evidence>
<dbReference type="Proteomes" id="UP000515154">
    <property type="component" value="Unplaced"/>
</dbReference>
<name>A0A6P7TXT8_9MOLL</name>
<evidence type="ECO:0000256" key="1">
    <source>
        <dbReference type="ARBA" id="ARBA00013038"/>
    </source>
</evidence>
<dbReference type="PANTHER" id="PTHR45662">
    <property type="entry name" value="PHOSPHATIDYLINOSITIDE PHOSPHATASE SAC1"/>
    <property type="match status" value="1"/>
</dbReference>
<proteinExistence type="predicted"/>
<dbReference type="InterPro" id="IPR002013">
    <property type="entry name" value="SAC_dom"/>
</dbReference>
<dbReference type="AlphaFoldDB" id="A0A6P7TXT8"/>
<dbReference type="EC" id="3.1.3.64" evidence="1"/>
<protein>
    <recommendedName>
        <fullName evidence="4">Phosphatidylinositol-3-phosphatase SAC1</fullName>
        <ecNumber evidence="1">3.1.3.64</ecNumber>
    </recommendedName>
    <alternativeName>
        <fullName evidence="6">Phosphatidylinositol-4-phosphate phosphatase</fullName>
    </alternativeName>
    <alternativeName>
        <fullName evidence="5">Suppressor of actin mutations 1-like protein</fullName>
    </alternativeName>
</protein>
<dbReference type="RefSeq" id="XP_029654087.1">
    <property type="nucleotide sequence ID" value="XM_029798227.2"/>
</dbReference>
<gene>
    <name evidence="9" type="primary">LOC115227364</name>
</gene>